<dbReference type="InterPro" id="IPR005134">
    <property type="entry name" value="UPF0114"/>
</dbReference>
<feature type="transmembrane region" description="Helical" evidence="2">
    <location>
        <begin position="73"/>
        <end position="95"/>
    </location>
</feature>
<dbReference type="PANTHER" id="PTHR31721">
    <property type="entry name" value="OS06G0710300 PROTEIN"/>
    <property type="match status" value="1"/>
</dbReference>
<keyword evidence="2" id="KW-0472">Membrane</keyword>
<evidence type="ECO:0000313" key="4">
    <source>
        <dbReference type="Proteomes" id="UP000231632"/>
    </source>
</evidence>
<accession>A0A1L8CQ49</accession>
<proteinExistence type="predicted"/>
<organism evidence="3 4">
    <name type="scientific">Mariprofundus micogutta</name>
    <dbReference type="NCBI Taxonomy" id="1921010"/>
    <lineage>
        <taxon>Bacteria</taxon>
        <taxon>Pseudomonadati</taxon>
        <taxon>Pseudomonadota</taxon>
        <taxon>Candidatius Mariprofundia</taxon>
        <taxon>Mariprofundales</taxon>
        <taxon>Mariprofundaceae</taxon>
        <taxon>Mariprofundus</taxon>
    </lineage>
</organism>
<feature type="transmembrane region" description="Helical" evidence="2">
    <location>
        <begin position="20"/>
        <end position="41"/>
    </location>
</feature>
<dbReference type="PANTHER" id="PTHR31721:SF4">
    <property type="entry name" value="OS06G0710300 PROTEIN"/>
    <property type="match status" value="1"/>
</dbReference>
<name>A0A1L8CQ49_9PROT</name>
<dbReference type="PIRSF" id="PIRSF026509">
    <property type="entry name" value="UCP026509"/>
    <property type="match status" value="1"/>
</dbReference>
<keyword evidence="2" id="KW-1133">Transmembrane helix</keyword>
<sequence length="199" mass="22265">MQDKSVIGQGFERALWKTRWAVLLAVVCSILAALVMFYISAVDTFYAVQLLLDYYELDSAMARGVMRAEAVGMVVKVIDIFLLAIVLMIFGLGMYELYISKIDHAYENNDESAEHMLSVNSLDDLKSRLGKVIMMVLIVKFFEMAIGMDIDGIKDLLTFSVGVLLIGATLFFTEKASRKKGEWKTRASDREGGPEDRPA</sequence>
<dbReference type="OrthoDB" id="9794066at2"/>
<reference evidence="3 4" key="1">
    <citation type="journal article" date="2017" name="Arch. Microbiol.">
        <title>Mariprofundus micogutta sp. nov., a novel iron-oxidizing zetaproteobacterium isolated from a deep-sea hydrothermal field at the Bayonnaise knoll of the Izu-Ogasawara arc, and a description of Mariprofundales ord. nov. and Zetaproteobacteria classis nov.</title>
        <authorList>
            <person name="Makita H."/>
            <person name="Tanaka E."/>
            <person name="Mitsunobu S."/>
            <person name="Miyazaki M."/>
            <person name="Nunoura T."/>
            <person name="Uematsu K."/>
            <person name="Takaki Y."/>
            <person name="Nishi S."/>
            <person name="Shimamura S."/>
            <person name="Takai K."/>
        </authorList>
    </citation>
    <scope>NUCLEOTIDE SEQUENCE [LARGE SCALE GENOMIC DNA]</scope>
    <source>
        <strain evidence="3 4">ET2</strain>
    </source>
</reference>
<dbReference type="AlphaFoldDB" id="A0A1L8CQ49"/>
<dbReference type="Proteomes" id="UP000231632">
    <property type="component" value="Unassembled WGS sequence"/>
</dbReference>
<feature type="region of interest" description="Disordered" evidence="1">
    <location>
        <begin position="177"/>
        <end position="199"/>
    </location>
</feature>
<dbReference type="STRING" id="1921010.MMIC_P2031"/>
<dbReference type="EMBL" id="BDFD01000020">
    <property type="protein sequence ID" value="GAV21052.1"/>
    <property type="molecule type" value="Genomic_DNA"/>
</dbReference>
<evidence type="ECO:0008006" key="5">
    <source>
        <dbReference type="Google" id="ProtNLM"/>
    </source>
</evidence>
<dbReference type="RefSeq" id="WP_072660360.1">
    <property type="nucleotide sequence ID" value="NZ_BDFD01000020.1"/>
</dbReference>
<evidence type="ECO:0000313" key="3">
    <source>
        <dbReference type="EMBL" id="GAV21052.1"/>
    </source>
</evidence>
<dbReference type="Pfam" id="PF03350">
    <property type="entry name" value="UPF0114"/>
    <property type="match status" value="1"/>
</dbReference>
<feature type="transmembrane region" description="Helical" evidence="2">
    <location>
        <begin position="132"/>
        <end position="150"/>
    </location>
</feature>
<gene>
    <name evidence="3" type="ORF">MMIC_P2031</name>
</gene>
<keyword evidence="4" id="KW-1185">Reference proteome</keyword>
<feature type="transmembrane region" description="Helical" evidence="2">
    <location>
        <begin position="156"/>
        <end position="173"/>
    </location>
</feature>
<evidence type="ECO:0000256" key="2">
    <source>
        <dbReference type="SAM" id="Phobius"/>
    </source>
</evidence>
<protein>
    <recommendedName>
        <fullName evidence="5">YqhA family protein</fullName>
    </recommendedName>
</protein>
<comment type="caution">
    <text evidence="3">The sequence shown here is derived from an EMBL/GenBank/DDBJ whole genome shotgun (WGS) entry which is preliminary data.</text>
</comment>
<keyword evidence="2" id="KW-0812">Transmembrane</keyword>
<evidence type="ECO:0000256" key="1">
    <source>
        <dbReference type="SAM" id="MobiDB-lite"/>
    </source>
</evidence>